<comment type="caution">
    <text evidence="1">The sequence shown here is derived from an EMBL/GenBank/DDBJ whole genome shotgun (WGS) entry which is preliminary data.</text>
</comment>
<reference evidence="1 2" key="1">
    <citation type="submission" date="2021-03" db="EMBL/GenBank/DDBJ databases">
        <title>Sequencing the genomes of 1000 actinobacteria strains.</title>
        <authorList>
            <person name="Klenk H.-P."/>
        </authorList>
    </citation>
    <scope>NUCLEOTIDE SEQUENCE [LARGE SCALE GENOMIC DNA]</scope>
    <source>
        <strain evidence="1 2">DSM 44506</strain>
    </source>
</reference>
<protein>
    <submittedName>
        <fullName evidence="1">Uncharacterized protein</fullName>
    </submittedName>
</protein>
<dbReference type="Proteomes" id="UP001519305">
    <property type="component" value="Unassembled WGS sequence"/>
</dbReference>
<accession>A0ABS4U4F1</accession>
<sequence>MGVHDTKAFLESGDPLAFADQYNVPVPFYWDGSDYAYRGELPEKYEG</sequence>
<evidence type="ECO:0000313" key="1">
    <source>
        <dbReference type="EMBL" id="MBP2331531.1"/>
    </source>
</evidence>
<organism evidence="1 2">
    <name type="scientific">Corynebacterium freneyi</name>
    <dbReference type="NCBI Taxonomy" id="134034"/>
    <lineage>
        <taxon>Bacteria</taxon>
        <taxon>Bacillati</taxon>
        <taxon>Actinomycetota</taxon>
        <taxon>Actinomycetes</taxon>
        <taxon>Mycobacteriales</taxon>
        <taxon>Corynebacteriaceae</taxon>
        <taxon>Corynebacterium</taxon>
    </lineage>
</organism>
<proteinExistence type="predicted"/>
<dbReference type="EMBL" id="JAGINY010000001">
    <property type="protein sequence ID" value="MBP2331531.1"/>
    <property type="molecule type" value="Genomic_DNA"/>
</dbReference>
<keyword evidence="2" id="KW-1185">Reference proteome</keyword>
<gene>
    <name evidence="1" type="ORF">JOF33_000230</name>
</gene>
<evidence type="ECO:0000313" key="2">
    <source>
        <dbReference type="Proteomes" id="UP001519305"/>
    </source>
</evidence>
<dbReference type="RefSeq" id="WP_168161404.1">
    <property type="nucleotide sequence ID" value="NZ_CP047357.1"/>
</dbReference>
<name>A0ABS4U4F1_9CORY</name>